<feature type="domain" description="TAF1C beta-propeller" evidence="2">
    <location>
        <begin position="11"/>
        <end position="82"/>
    </location>
</feature>
<dbReference type="PANTHER" id="PTHR15319:SF1">
    <property type="entry name" value="TATA BOX-BINDING PROTEIN-ASSOCIATED FACTOR RNA POLYMERASE I SUBUNIT C"/>
    <property type="match status" value="1"/>
</dbReference>
<dbReference type="InterPro" id="IPR038801">
    <property type="entry name" value="TAF1C"/>
</dbReference>
<dbReference type="GO" id="GO:0001650">
    <property type="term" value="C:fibrillar center"/>
    <property type="evidence" value="ECO:0007669"/>
    <property type="project" value="TreeGrafter"/>
</dbReference>
<dbReference type="AlphaFoldDB" id="A0A8D2JCN0"/>
<protein>
    <recommendedName>
        <fullName evidence="2">TAF1C beta-propeller domain-containing protein</fullName>
    </recommendedName>
</protein>
<dbReference type="Proteomes" id="UP000694545">
    <property type="component" value="Unplaced"/>
</dbReference>
<feature type="region of interest" description="Disordered" evidence="1">
    <location>
        <begin position="161"/>
        <end position="192"/>
    </location>
</feature>
<sequence length="237" mass="24989">CTRRGALYTWSVESETMFFCDPSPWRWSDFTAHPCVLTFADRTGVKSIDRRVPPSCPAELFKVGGEAECQQGERLVLAKYLGQAEPYHHLVATQFSVYVLDERFPLVPTLRWEHMMRRPPICAHLVPAAGPPRNRHQVLLAAHHSQELLLLQYAGGGGVAPTAGMQSPGPAAAAGHRHPGPPLHPSGAAGAAVVRTAPHRSLPAPARLHGEAAAPLPLGGAGCGPLAPGPGACGAAG</sequence>
<evidence type="ECO:0000256" key="1">
    <source>
        <dbReference type="SAM" id="MobiDB-lite"/>
    </source>
</evidence>
<dbReference type="InterPro" id="IPR049087">
    <property type="entry name" value="TAF1C_beta-prop"/>
</dbReference>
<dbReference type="Pfam" id="PF20641">
    <property type="entry name" value="TAF1C_beta-prop"/>
    <property type="match status" value="1"/>
</dbReference>
<dbReference type="Ensembl" id="ENSVKKT00000011318.1">
    <property type="protein sequence ID" value="ENSVKKP00000011054.1"/>
    <property type="gene ID" value="ENSVKKG00000007751.1"/>
</dbReference>
<reference evidence="3" key="2">
    <citation type="submission" date="2025-09" db="UniProtKB">
        <authorList>
            <consortium name="Ensembl"/>
        </authorList>
    </citation>
    <scope>IDENTIFICATION</scope>
</reference>
<keyword evidence="4" id="KW-1185">Reference proteome</keyword>
<evidence type="ECO:0000313" key="3">
    <source>
        <dbReference type="Ensembl" id="ENSVKKP00000011054.1"/>
    </source>
</evidence>
<proteinExistence type="predicted"/>
<dbReference type="OMA" id="WSVESET"/>
<evidence type="ECO:0000313" key="4">
    <source>
        <dbReference type="Proteomes" id="UP000694545"/>
    </source>
</evidence>
<reference evidence="3" key="1">
    <citation type="submission" date="2025-08" db="UniProtKB">
        <authorList>
            <consortium name="Ensembl"/>
        </authorList>
    </citation>
    <scope>IDENTIFICATION</scope>
</reference>
<dbReference type="PANTHER" id="PTHR15319">
    <property type="entry name" value="TATA BOX-BINDING PROTEIN ASSOCIATED FACTOR RNA POLYMERASE I SUBUNIT C"/>
    <property type="match status" value="1"/>
</dbReference>
<dbReference type="GO" id="GO:0001164">
    <property type="term" value="F:RNA polymerase I core promoter sequence-specific DNA binding"/>
    <property type="evidence" value="ECO:0007669"/>
    <property type="project" value="TreeGrafter"/>
</dbReference>
<organism evidence="3 4">
    <name type="scientific">Varanus komodoensis</name>
    <name type="common">Komodo dragon</name>
    <dbReference type="NCBI Taxonomy" id="61221"/>
    <lineage>
        <taxon>Eukaryota</taxon>
        <taxon>Metazoa</taxon>
        <taxon>Chordata</taxon>
        <taxon>Craniata</taxon>
        <taxon>Vertebrata</taxon>
        <taxon>Euteleostomi</taxon>
        <taxon>Lepidosauria</taxon>
        <taxon>Squamata</taxon>
        <taxon>Bifurcata</taxon>
        <taxon>Unidentata</taxon>
        <taxon>Episquamata</taxon>
        <taxon>Toxicofera</taxon>
        <taxon>Anguimorpha</taxon>
        <taxon>Paleoanguimorpha</taxon>
        <taxon>Varanoidea</taxon>
        <taxon>Varanidae</taxon>
        <taxon>Varanus</taxon>
    </lineage>
</organism>
<name>A0A8D2JCN0_VARKO</name>
<evidence type="ECO:0000259" key="2">
    <source>
        <dbReference type="Pfam" id="PF20641"/>
    </source>
</evidence>
<accession>A0A8D2JCN0</accession>